<keyword evidence="2 7" id="KW-0812">Transmembrane</keyword>
<feature type="transmembrane region" description="Helical" evidence="7">
    <location>
        <begin position="182"/>
        <end position="204"/>
    </location>
</feature>
<feature type="transmembrane region" description="Helical" evidence="7">
    <location>
        <begin position="216"/>
        <end position="234"/>
    </location>
</feature>
<keyword evidence="4 7" id="KW-0472">Membrane</keyword>
<dbReference type="InterPro" id="IPR049326">
    <property type="entry name" value="Rhodopsin_dom_fungi"/>
</dbReference>
<reference evidence="9" key="1">
    <citation type="submission" date="2022-12" db="EMBL/GenBank/DDBJ databases">
        <authorList>
            <person name="Petersen C."/>
        </authorList>
    </citation>
    <scope>NUCLEOTIDE SEQUENCE</scope>
    <source>
        <strain evidence="9">IBT 29677</strain>
    </source>
</reference>
<evidence type="ECO:0000313" key="10">
    <source>
        <dbReference type="Proteomes" id="UP001147747"/>
    </source>
</evidence>
<evidence type="ECO:0000256" key="2">
    <source>
        <dbReference type="ARBA" id="ARBA00022692"/>
    </source>
</evidence>
<dbReference type="OrthoDB" id="5331848at2759"/>
<sequence>MVVTAENEHESKGPTILAVLWTLTSLTFLIVSARVFIRLKMLKMFGADDYLIVIAMALGLAYCGATTASVVAGFGQHQVIVLQDPSLDLSMAMLLNNISFLLGILSFTIPKIAVTAMITRIFNPGLVQKIILWTLVSVAAAVSCICIIILFTMCNPPRALWTPELVQTGQATCKSVWMLIDYAIFTGAVSATVDLYLALYPMLVLMNLQMSLRKRIALSAALGLGAIAAAMAIVKCTQLHGLADKSDYTYGKRTWSPSLRASRRYNHYSKSSSENGPSAPIATVTVEVIKAAIHNGTPLTSEAKDPSLRKDDLAITNVESQESILRADNDKDTPAPESSNDFPMSAIRRTDNFTVEYNSKSHTRGDTTGSW</sequence>
<comment type="subcellular location">
    <subcellularLocation>
        <location evidence="1">Membrane</location>
        <topology evidence="1">Multi-pass membrane protein</topology>
    </subcellularLocation>
</comment>
<dbReference type="GO" id="GO:0016020">
    <property type="term" value="C:membrane"/>
    <property type="evidence" value="ECO:0007669"/>
    <property type="project" value="UniProtKB-SubCell"/>
</dbReference>
<evidence type="ECO:0000256" key="4">
    <source>
        <dbReference type="ARBA" id="ARBA00023136"/>
    </source>
</evidence>
<dbReference type="AlphaFoldDB" id="A0A9W9WBQ1"/>
<feature type="region of interest" description="Disordered" evidence="6">
    <location>
        <begin position="320"/>
        <end position="345"/>
    </location>
</feature>
<dbReference type="EMBL" id="JAPZBU010000003">
    <property type="protein sequence ID" value="KAJ5414298.1"/>
    <property type="molecule type" value="Genomic_DNA"/>
</dbReference>
<proteinExistence type="inferred from homology"/>
<reference evidence="9" key="2">
    <citation type="journal article" date="2023" name="IMA Fungus">
        <title>Comparative genomic study of the Penicillium genus elucidates a diverse pangenome and 15 lateral gene transfer events.</title>
        <authorList>
            <person name="Petersen C."/>
            <person name="Sorensen T."/>
            <person name="Nielsen M.R."/>
            <person name="Sondergaard T.E."/>
            <person name="Sorensen J.L."/>
            <person name="Fitzpatrick D.A."/>
            <person name="Frisvad J.C."/>
            <person name="Nielsen K.L."/>
        </authorList>
    </citation>
    <scope>NUCLEOTIDE SEQUENCE</scope>
    <source>
        <strain evidence="9">IBT 29677</strain>
    </source>
</reference>
<accession>A0A9W9WBQ1</accession>
<gene>
    <name evidence="9" type="ORF">N7509_000925</name>
</gene>
<feature type="transmembrane region" description="Helical" evidence="7">
    <location>
        <begin position="16"/>
        <end position="37"/>
    </location>
</feature>
<feature type="transmembrane region" description="Helical" evidence="7">
    <location>
        <begin position="94"/>
        <end position="118"/>
    </location>
</feature>
<feature type="compositionally biased region" description="Basic and acidic residues" evidence="6">
    <location>
        <begin position="325"/>
        <end position="334"/>
    </location>
</feature>
<feature type="transmembrane region" description="Helical" evidence="7">
    <location>
        <begin position="130"/>
        <end position="153"/>
    </location>
</feature>
<evidence type="ECO:0000259" key="8">
    <source>
        <dbReference type="Pfam" id="PF20684"/>
    </source>
</evidence>
<comment type="caution">
    <text evidence="9">The sequence shown here is derived from an EMBL/GenBank/DDBJ whole genome shotgun (WGS) entry which is preliminary data.</text>
</comment>
<evidence type="ECO:0000313" key="9">
    <source>
        <dbReference type="EMBL" id="KAJ5414298.1"/>
    </source>
</evidence>
<feature type="domain" description="Rhodopsin" evidence="8">
    <location>
        <begin position="33"/>
        <end position="252"/>
    </location>
</feature>
<keyword evidence="10" id="KW-1185">Reference proteome</keyword>
<name>A0A9W9WBQ1_9EURO</name>
<evidence type="ECO:0000256" key="5">
    <source>
        <dbReference type="ARBA" id="ARBA00038359"/>
    </source>
</evidence>
<keyword evidence="3 7" id="KW-1133">Transmembrane helix</keyword>
<evidence type="ECO:0000256" key="3">
    <source>
        <dbReference type="ARBA" id="ARBA00022989"/>
    </source>
</evidence>
<evidence type="ECO:0000256" key="6">
    <source>
        <dbReference type="SAM" id="MobiDB-lite"/>
    </source>
</evidence>
<feature type="transmembrane region" description="Helical" evidence="7">
    <location>
        <begin position="49"/>
        <end position="74"/>
    </location>
</feature>
<dbReference type="PANTHER" id="PTHR33048">
    <property type="entry name" value="PTH11-LIKE INTEGRAL MEMBRANE PROTEIN (AFU_ORTHOLOGUE AFUA_5G11245)"/>
    <property type="match status" value="1"/>
</dbReference>
<dbReference type="InterPro" id="IPR052337">
    <property type="entry name" value="SAT4-like"/>
</dbReference>
<dbReference type="RefSeq" id="XP_056494144.1">
    <property type="nucleotide sequence ID" value="XM_056625562.1"/>
</dbReference>
<dbReference type="Pfam" id="PF20684">
    <property type="entry name" value="Fung_rhodopsin"/>
    <property type="match status" value="1"/>
</dbReference>
<organism evidence="9 10">
    <name type="scientific">Penicillium cosmopolitanum</name>
    <dbReference type="NCBI Taxonomy" id="1131564"/>
    <lineage>
        <taxon>Eukaryota</taxon>
        <taxon>Fungi</taxon>
        <taxon>Dikarya</taxon>
        <taxon>Ascomycota</taxon>
        <taxon>Pezizomycotina</taxon>
        <taxon>Eurotiomycetes</taxon>
        <taxon>Eurotiomycetidae</taxon>
        <taxon>Eurotiales</taxon>
        <taxon>Aspergillaceae</taxon>
        <taxon>Penicillium</taxon>
    </lineage>
</organism>
<evidence type="ECO:0000256" key="7">
    <source>
        <dbReference type="SAM" id="Phobius"/>
    </source>
</evidence>
<dbReference type="GeneID" id="81364542"/>
<comment type="similarity">
    <text evidence="5">Belongs to the SAT4 family.</text>
</comment>
<evidence type="ECO:0000256" key="1">
    <source>
        <dbReference type="ARBA" id="ARBA00004141"/>
    </source>
</evidence>
<dbReference type="Proteomes" id="UP001147747">
    <property type="component" value="Unassembled WGS sequence"/>
</dbReference>
<protein>
    <recommendedName>
        <fullName evidence="8">Rhodopsin domain-containing protein</fullName>
    </recommendedName>
</protein>
<dbReference type="PANTHER" id="PTHR33048:SF155">
    <property type="entry name" value="INTEGRAL MEMBRANE PROTEIN"/>
    <property type="match status" value="1"/>
</dbReference>